<dbReference type="AlphaFoldDB" id="A0A6G0VYV9"/>
<gene>
    <name evidence="1" type="ORF">FWK35_00030370</name>
</gene>
<protein>
    <submittedName>
        <fullName evidence="1">Envelope fusion protein</fullName>
    </submittedName>
</protein>
<name>A0A6G0VYV9_APHCR</name>
<evidence type="ECO:0000313" key="2">
    <source>
        <dbReference type="Proteomes" id="UP000478052"/>
    </source>
</evidence>
<organism evidence="1 2">
    <name type="scientific">Aphis craccivora</name>
    <name type="common">Cowpea aphid</name>
    <dbReference type="NCBI Taxonomy" id="307492"/>
    <lineage>
        <taxon>Eukaryota</taxon>
        <taxon>Metazoa</taxon>
        <taxon>Ecdysozoa</taxon>
        <taxon>Arthropoda</taxon>
        <taxon>Hexapoda</taxon>
        <taxon>Insecta</taxon>
        <taxon>Pterygota</taxon>
        <taxon>Neoptera</taxon>
        <taxon>Paraneoptera</taxon>
        <taxon>Hemiptera</taxon>
        <taxon>Sternorrhyncha</taxon>
        <taxon>Aphidomorpha</taxon>
        <taxon>Aphidoidea</taxon>
        <taxon>Aphididae</taxon>
        <taxon>Aphidini</taxon>
        <taxon>Aphis</taxon>
        <taxon>Aphis</taxon>
    </lineage>
</organism>
<reference evidence="1 2" key="1">
    <citation type="submission" date="2019-08" db="EMBL/GenBank/DDBJ databases">
        <title>Whole genome of Aphis craccivora.</title>
        <authorList>
            <person name="Voronova N.V."/>
            <person name="Shulinski R.S."/>
            <person name="Bandarenka Y.V."/>
            <person name="Zhorov D.G."/>
            <person name="Warner D."/>
        </authorList>
    </citation>
    <scope>NUCLEOTIDE SEQUENCE [LARGE SCALE GENOMIC DNA]</scope>
    <source>
        <strain evidence="1">180601</strain>
        <tissue evidence="1">Whole Body</tissue>
    </source>
</reference>
<proteinExistence type="predicted"/>
<dbReference type="Proteomes" id="UP000478052">
    <property type="component" value="Unassembled WGS sequence"/>
</dbReference>
<dbReference type="InterPro" id="IPR022048">
    <property type="entry name" value="Envelope_fusion-like"/>
</dbReference>
<comment type="caution">
    <text evidence="1">The sequence shown here is derived from an EMBL/GenBank/DDBJ whole genome shotgun (WGS) entry which is preliminary data.</text>
</comment>
<dbReference type="OrthoDB" id="6612150at2759"/>
<feature type="non-terminal residue" evidence="1">
    <location>
        <position position="381"/>
    </location>
</feature>
<dbReference type="EMBL" id="VUJU01010327">
    <property type="protein sequence ID" value="KAF0714766.1"/>
    <property type="molecule type" value="Genomic_DNA"/>
</dbReference>
<evidence type="ECO:0000313" key="1">
    <source>
        <dbReference type="EMBL" id="KAF0714766.1"/>
    </source>
</evidence>
<sequence>MINAFMETTNSVCDHLREHRISQTNCETNFALIKLLVYTAEEKKRVIFESISHSHVSKRGIPYKTIAKAAQIPFGLCDRFCIQRTNTVVNKLTDSNNTEVNFLEKQVKVIKLDRDKGPETDIIFDVIQATNVGLIHPSLLTPNELLKQLLNIKIGMPSGTDLPIDLNESNVQEMIPLSDISIYYSNDKIVFILNIPLVYQYELSLFQLIPIPNRNDNNCVYIKPNYKYLAVSKSKEIYSVYDEIDQSLCKHASDFLLCPEIYPLHPRSGRPICEVLLQELKEVPDSCEIIQVQLRVNLFHKLKFKNEWIYATPGETIFITCDQEKRSTNNFLERTLIRRNKAAFTQKGPAKSTPTCANALILATRARGNAPIIGFMGFGFA</sequence>
<accession>A0A6G0VYV9</accession>
<keyword evidence="2" id="KW-1185">Reference proteome</keyword>
<dbReference type="Pfam" id="PF12259">
    <property type="entry name" value="Baculo_F"/>
    <property type="match status" value="1"/>
</dbReference>